<sequence>MPTSYGIFRWVAPNRADAVFDVDGYDSQCSLTLNPALPNFGTASAKLNYDTTEQLTGTHSFEGHIAHTALDRGHKSIDSQSWRILQERLKLKTLKLFIRHPTCYCRVHPDSVGAANLRLYVGRRHRPIDVNCFCYRYSSANSEIDVPVVGWAHSQKRHHNSTLENDNLADIFTGIEEDFYQCIKD</sequence>
<dbReference type="KEGG" id="ang:An01g12080"/>
<name>A0AAJ8BT48_ASPNG</name>
<dbReference type="RefSeq" id="XP_059603354.1">
    <property type="nucleotide sequence ID" value="XM_059744510.1"/>
</dbReference>
<protein>
    <submittedName>
        <fullName evidence="1">Uncharacterized protein</fullName>
    </submittedName>
</protein>
<evidence type="ECO:0000313" key="1">
    <source>
        <dbReference type="RefSeq" id="XP_059603354.1"/>
    </source>
</evidence>
<reference evidence="1" key="2">
    <citation type="submission" date="2025-08" db="UniProtKB">
        <authorList>
            <consortium name="RefSeq"/>
        </authorList>
    </citation>
    <scope>IDENTIFICATION</scope>
</reference>
<gene>
    <name evidence="1" type="ORF">An01g12080</name>
</gene>
<organism evidence="1">
    <name type="scientific">Aspergillus niger</name>
    <dbReference type="NCBI Taxonomy" id="5061"/>
    <lineage>
        <taxon>Eukaryota</taxon>
        <taxon>Fungi</taxon>
        <taxon>Dikarya</taxon>
        <taxon>Ascomycota</taxon>
        <taxon>Pezizomycotina</taxon>
        <taxon>Eurotiomycetes</taxon>
        <taxon>Eurotiomycetidae</taxon>
        <taxon>Eurotiales</taxon>
        <taxon>Aspergillaceae</taxon>
        <taxon>Aspergillus</taxon>
        <taxon>Aspergillus subgen. Circumdati</taxon>
    </lineage>
</organism>
<proteinExistence type="predicted"/>
<reference evidence="1" key="1">
    <citation type="submission" date="2025-02" db="EMBL/GenBank/DDBJ databases">
        <authorList>
            <consortium name="NCBI Genome Project"/>
        </authorList>
    </citation>
    <scope>NUCLEOTIDE SEQUENCE</scope>
</reference>
<dbReference type="GeneID" id="84590115"/>
<accession>A0AAJ8BT48</accession>
<dbReference type="VEuPathDB" id="FungiDB:An01g12080"/>
<dbReference type="AlphaFoldDB" id="A0AAJ8BT48"/>